<organism evidence="2 3">
    <name type="scientific">Sinanodonta woodiana</name>
    <name type="common">Chinese pond mussel</name>
    <name type="synonym">Anodonta woodiana</name>
    <dbReference type="NCBI Taxonomy" id="1069815"/>
    <lineage>
        <taxon>Eukaryota</taxon>
        <taxon>Metazoa</taxon>
        <taxon>Spiralia</taxon>
        <taxon>Lophotrochozoa</taxon>
        <taxon>Mollusca</taxon>
        <taxon>Bivalvia</taxon>
        <taxon>Autobranchia</taxon>
        <taxon>Heteroconchia</taxon>
        <taxon>Palaeoheterodonta</taxon>
        <taxon>Unionida</taxon>
        <taxon>Unionoidea</taxon>
        <taxon>Unionidae</taxon>
        <taxon>Unioninae</taxon>
        <taxon>Sinanodonta</taxon>
    </lineage>
</organism>
<dbReference type="InterPro" id="IPR046906">
    <property type="entry name" value="Mab-21_HhH/H2TH-like"/>
</dbReference>
<reference evidence="2 3" key="1">
    <citation type="submission" date="2024-11" db="EMBL/GenBank/DDBJ databases">
        <title>Chromosome-level genome assembly of the freshwater bivalve Anodonta woodiana.</title>
        <authorList>
            <person name="Chen X."/>
        </authorList>
    </citation>
    <scope>NUCLEOTIDE SEQUENCE [LARGE SCALE GENOMIC DNA]</scope>
    <source>
        <strain evidence="2">MN2024</strain>
        <tissue evidence="2">Gills</tissue>
    </source>
</reference>
<proteinExistence type="predicted"/>
<accession>A0ABD3V6B5</accession>
<dbReference type="InterPro" id="IPR024810">
    <property type="entry name" value="MAB21L/cGLR"/>
</dbReference>
<gene>
    <name evidence="2" type="ORF">ACJMK2_011852</name>
</gene>
<dbReference type="SMART" id="SM01265">
    <property type="entry name" value="Mab-21"/>
    <property type="match status" value="1"/>
</dbReference>
<dbReference type="Proteomes" id="UP001634394">
    <property type="component" value="Unassembled WGS sequence"/>
</dbReference>
<evidence type="ECO:0000313" key="3">
    <source>
        <dbReference type="Proteomes" id="UP001634394"/>
    </source>
</evidence>
<dbReference type="AlphaFoldDB" id="A0ABD3V6B5"/>
<sequence>MALNTPEYYKEVSLRLSRVLDSVGLAEDIRWKRINMWIQSEEIISYQIVKWHVFGSQAEATTTPGLHSDVDYVICRPDRVVKDLDSWVPSIPTLLIVSDENTPPGYVKLQDVSKTQPRPVYNRYNTHFKLDRHARTVLCSDSLKVMGVDKYHGPAKRNVIGRHHIDLVNALRLHSWPEQSSQWITRNRRHNWPSQESIGLILKTGAMLVPVGNKLSKEKHLEWRISLSFGEKILVWLFNPTQYKSYILLKMINKGLIKPVVDDDVLSSYHCKTCIFYLIENTPTSMWQPDNLLLCVEQCLRLLYIWIENAICPNYFIPDENMFECKVFGHVQSQLLDILSNFLRQEGRYLVGISCDNIGQRLVIACQTPVMDFQSQSHDVTLVLSKSVSFLFLSFINAIQRLFQIDSMFGHSLLERAFLFRGLRQEVNAILMTFYYSIIGSKLASQILSQESIDQHALYIAHDYLLRGSSSDVASGKLKLAAFYLVQDNLDMSEDVLNEIHENYNYKISEIAKISQGTLKAISSENLSTTQLLSRYLAFWVLYHPSEIKCTPKALIPEMFHSAMSYQGDSDKNNLVRIDPKFYLYFLEYICYHLQNKRTHKQTALNNMICAIRHEDIAFPDTALNLLAYCLTQEGKLMNVFSVLSKSMKLAKHDNAAKWQIAFVVNAAFRILRGRQ</sequence>
<keyword evidence="3" id="KW-1185">Reference proteome</keyword>
<dbReference type="PANTHER" id="PTHR10656">
    <property type="entry name" value="CELL FATE DETERMINING PROTEIN MAB21-RELATED"/>
    <property type="match status" value="1"/>
</dbReference>
<name>A0ABD3V6B5_SINWO</name>
<dbReference type="Gene3D" id="1.10.1410.40">
    <property type="match status" value="1"/>
</dbReference>
<dbReference type="PANTHER" id="PTHR10656:SF69">
    <property type="entry name" value="MAB-21-LIKE HHH_H2TH-LIKE DOMAIN-CONTAINING PROTEIN"/>
    <property type="match status" value="1"/>
</dbReference>
<evidence type="ECO:0000259" key="1">
    <source>
        <dbReference type="Pfam" id="PF20266"/>
    </source>
</evidence>
<feature type="domain" description="Mab-21-like HhH/H2TH-like" evidence="1">
    <location>
        <begin position="264"/>
        <end position="325"/>
    </location>
</feature>
<dbReference type="EMBL" id="JBJQND010000013">
    <property type="protein sequence ID" value="KAL3857157.1"/>
    <property type="molecule type" value="Genomic_DNA"/>
</dbReference>
<comment type="caution">
    <text evidence="2">The sequence shown here is derived from an EMBL/GenBank/DDBJ whole genome shotgun (WGS) entry which is preliminary data.</text>
</comment>
<evidence type="ECO:0000313" key="2">
    <source>
        <dbReference type="EMBL" id="KAL3857157.1"/>
    </source>
</evidence>
<protein>
    <recommendedName>
        <fullName evidence="1">Mab-21-like HhH/H2TH-like domain-containing protein</fullName>
    </recommendedName>
</protein>
<dbReference type="Pfam" id="PF20266">
    <property type="entry name" value="Mab-21_C"/>
    <property type="match status" value="1"/>
</dbReference>